<gene>
    <name evidence="4" type="ORF">IAC76_06890</name>
</gene>
<dbReference type="Proteomes" id="UP000823632">
    <property type="component" value="Unassembled WGS sequence"/>
</dbReference>
<comment type="caution">
    <text evidence="4">The sequence shown here is derived from an EMBL/GenBank/DDBJ whole genome shotgun (WGS) entry which is preliminary data.</text>
</comment>
<dbReference type="InterPro" id="IPR008978">
    <property type="entry name" value="HSP20-like_chaperone"/>
</dbReference>
<reference evidence="4" key="2">
    <citation type="journal article" date="2021" name="PeerJ">
        <title>Extensive microbial diversity within the chicken gut microbiome revealed by metagenomics and culture.</title>
        <authorList>
            <person name="Gilroy R."/>
            <person name="Ravi A."/>
            <person name="Getino M."/>
            <person name="Pursley I."/>
            <person name="Horton D.L."/>
            <person name="Alikhan N.F."/>
            <person name="Baker D."/>
            <person name="Gharbi K."/>
            <person name="Hall N."/>
            <person name="Watson M."/>
            <person name="Adriaenssens E.M."/>
            <person name="Foster-Nyarko E."/>
            <person name="Jarju S."/>
            <person name="Secka A."/>
            <person name="Antonio M."/>
            <person name="Oren A."/>
            <person name="Chaudhuri R.R."/>
            <person name="La Ragione R."/>
            <person name="Hildebrand F."/>
            <person name="Pallen M.J."/>
        </authorList>
    </citation>
    <scope>NUCLEOTIDE SEQUENCE</scope>
    <source>
        <strain evidence="4">10192</strain>
    </source>
</reference>
<dbReference type="Gene3D" id="2.60.40.790">
    <property type="match status" value="1"/>
</dbReference>
<feature type="domain" description="SHSP" evidence="3">
    <location>
        <begin position="76"/>
        <end position="170"/>
    </location>
</feature>
<accession>A0A9D9DTN8</accession>
<evidence type="ECO:0000259" key="3">
    <source>
        <dbReference type="PROSITE" id="PS01031"/>
    </source>
</evidence>
<evidence type="ECO:0000256" key="2">
    <source>
        <dbReference type="SAM" id="Phobius"/>
    </source>
</evidence>
<protein>
    <recommendedName>
        <fullName evidence="3">SHSP domain-containing protein</fullName>
    </recommendedName>
</protein>
<dbReference type="PROSITE" id="PS01031">
    <property type="entry name" value="SHSP"/>
    <property type="match status" value="1"/>
</dbReference>
<evidence type="ECO:0000256" key="1">
    <source>
        <dbReference type="PROSITE-ProRule" id="PRU00285"/>
    </source>
</evidence>
<organism evidence="4 5">
    <name type="scientific">Candidatus Scatousia excrementipullorum</name>
    <dbReference type="NCBI Taxonomy" id="2840936"/>
    <lineage>
        <taxon>Bacteria</taxon>
        <taxon>Candidatus Scatousia</taxon>
    </lineage>
</organism>
<proteinExistence type="inferred from homology"/>
<keyword evidence="2" id="KW-0472">Membrane</keyword>
<evidence type="ECO:0000313" key="5">
    <source>
        <dbReference type="Proteomes" id="UP000823632"/>
    </source>
</evidence>
<sequence>MDDNRDCFMCHHPVLKLILISLLVFFGAFAAFYVVTDWHYKRMLDPAVQMRKVEKMMMHDQRQMDKMINRQFKKDAAMERGIKHFVRVEQTPENYKIIIDLKPFDDNEKNVEVTTSGNSLTINAAGEREKHGHNEIIKLSQTFSFDDDVDLSKINKIREGNEYIIVVPIE</sequence>
<dbReference type="CDD" id="cd00298">
    <property type="entry name" value="ACD_sHsps_p23-like"/>
    <property type="match status" value="1"/>
</dbReference>
<dbReference type="InterPro" id="IPR002068">
    <property type="entry name" value="A-crystallin/Hsp20_dom"/>
</dbReference>
<dbReference type="EMBL" id="JADIND010000150">
    <property type="protein sequence ID" value="MBO8431099.1"/>
    <property type="molecule type" value="Genomic_DNA"/>
</dbReference>
<keyword evidence="2" id="KW-1133">Transmembrane helix</keyword>
<name>A0A9D9DTN8_9BACT</name>
<reference evidence="4" key="1">
    <citation type="submission" date="2020-10" db="EMBL/GenBank/DDBJ databases">
        <authorList>
            <person name="Gilroy R."/>
        </authorList>
    </citation>
    <scope>NUCLEOTIDE SEQUENCE</scope>
    <source>
        <strain evidence="4">10192</strain>
    </source>
</reference>
<feature type="transmembrane region" description="Helical" evidence="2">
    <location>
        <begin position="14"/>
        <end position="35"/>
    </location>
</feature>
<keyword evidence="2" id="KW-0812">Transmembrane</keyword>
<dbReference type="SUPFAM" id="SSF49764">
    <property type="entry name" value="HSP20-like chaperones"/>
    <property type="match status" value="1"/>
</dbReference>
<dbReference type="AlphaFoldDB" id="A0A9D9DTN8"/>
<comment type="similarity">
    <text evidence="1">Belongs to the small heat shock protein (HSP20) family.</text>
</comment>
<evidence type="ECO:0000313" key="4">
    <source>
        <dbReference type="EMBL" id="MBO8431099.1"/>
    </source>
</evidence>